<dbReference type="EMBL" id="FNIN01000004">
    <property type="protein sequence ID" value="SDN66279.1"/>
    <property type="molecule type" value="Genomic_DNA"/>
</dbReference>
<dbReference type="Gene3D" id="3.30.565.10">
    <property type="entry name" value="Histidine kinase-like ATPase, C-terminal domain"/>
    <property type="match status" value="1"/>
</dbReference>
<dbReference type="CDD" id="cd00082">
    <property type="entry name" value="HisKA"/>
    <property type="match status" value="1"/>
</dbReference>
<evidence type="ECO:0000313" key="11">
    <source>
        <dbReference type="EMBL" id="SDN66279.1"/>
    </source>
</evidence>
<evidence type="ECO:0000256" key="3">
    <source>
        <dbReference type="ARBA" id="ARBA00022553"/>
    </source>
</evidence>
<dbReference type="InterPro" id="IPR003661">
    <property type="entry name" value="HisK_dim/P_dom"/>
</dbReference>
<evidence type="ECO:0000256" key="8">
    <source>
        <dbReference type="ARBA" id="ARBA00023012"/>
    </source>
</evidence>
<reference evidence="11 12" key="1">
    <citation type="submission" date="2016-10" db="EMBL/GenBank/DDBJ databases">
        <authorList>
            <person name="de Groot N.N."/>
        </authorList>
    </citation>
    <scope>NUCLEOTIDE SEQUENCE [LARGE SCALE GENOMIC DNA]</scope>
    <source>
        <strain evidence="11 12">DSM 15269</strain>
    </source>
</reference>
<feature type="transmembrane region" description="Helical" evidence="9">
    <location>
        <begin position="15"/>
        <end position="37"/>
    </location>
</feature>
<keyword evidence="9" id="KW-0812">Transmembrane</keyword>
<dbReference type="PANTHER" id="PTHR43065:SF10">
    <property type="entry name" value="PEROXIDE STRESS-ACTIVATED HISTIDINE KINASE MAK3"/>
    <property type="match status" value="1"/>
</dbReference>
<dbReference type="SMART" id="SM00388">
    <property type="entry name" value="HisKA"/>
    <property type="match status" value="1"/>
</dbReference>
<dbReference type="Gene3D" id="1.10.287.130">
    <property type="match status" value="1"/>
</dbReference>
<dbReference type="SUPFAM" id="SSF55874">
    <property type="entry name" value="ATPase domain of HSP90 chaperone/DNA topoisomerase II/histidine kinase"/>
    <property type="match status" value="1"/>
</dbReference>
<sequence length="416" mass="48258">MKNIVPKKFFSKKKILFISSGIFIFLFLFTLLHLFLISKQLKRHIYLDAREALSFVELRFLSYQETISILKNVPPYLKNPAWLIDEFQSHPILYGVLIWSKNKIILSSFPHGQIPSVEIIKNSQKGLEQDNLFYLSSYFSKSKDIGVLVAIYTDFKRELWKESLFHSLLMFFSGAVILFVLGVYIFFSFKREETLIKHIAETEKLATVGKFSSLLAHEVKNPLNTLSMGLQYLQEDLTDKKDFLQTLLSQVDRLNILVEELLAVTKGLKIIKKEIFWKELSEQIYNLLLPLVKAKELELYLDEKNIVFQADKHWLERALLNLLRNALEAVEPRKGKVELNIEENNNRIYFIIKDNGPGMEKEIKKSVKKLFYTTKKHGFGLGLYLAHQVAIAHGGGIDIWSKPKQGTKIRLWIDAS</sequence>
<dbReference type="SMART" id="SM00387">
    <property type="entry name" value="HATPase_c"/>
    <property type="match status" value="1"/>
</dbReference>
<dbReference type="CDD" id="cd00075">
    <property type="entry name" value="HATPase"/>
    <property type="match status" value="1"/>
</dbReference>
<dbReference type="OrthoDB" id="224978at2"/>
<keyword evidence="4" id="KW-0808">Transferase</keyword>
<feature type="transmembrane region" description="Helical" evidence="9">
    <location>
        <begin position="164"/>
        <end position="187"/>
    </location>
</feature>
<dbReference type="PRINTS" id="PR00344">
    <property type="entry name" value="BCTRLSENSOR"/>
</dbReference>
<keyword evidence="8" id="KW-0902">Two-component regulatory system</keyword>
<comment type="catalytic activity">
    <reaction evidence="1">
        <text>ATP + protein L-histidine = ADP + protein N-phospho-L-histidine.</text>
        <dbReference type="EC" id="2.7.13.3"/>
    </reaction>
</comment>
<dbReference type="InterPro" id="IPR005467">
    <property type="entry name" value="His_kinase_dom"/>
</dbReference>
<dbReference type="RefSeq" id="WP_092064775.1">
    <property type="nucleotide sequence ID" value="NZ_FNIN01000004.1"/>
</dbReference>
<organism evidence="11 12">
    <name type="scientific">Desulfonauticus submarinus</name>
    <dbReference type="NCBI Taxonomy" id="206665"/>
    <lineage>
        <taxon>Bacteria</taxon>
        <taxon>Pseudomonadati</taxon>
        <taxon>Thermodesulfobacteriota</taxon>
        <taxon>Desulfovibrionia</taxon>
        <taxon>Desulfovibrionales</taxon>
        <taxon>Desulfonauticaceae</taxon>
        <taxon>Desulfonauticus</taxon>
    </lineage>
</organism>
<evidence type="ECO:0000256" key="4">
    <source>
        <dbReference type="ARBA" id="ARBA00022679"/>
    </source>
</evidence>
<dbReference type="Pfam" id="PF00512">
    <property type="entry name" value="HisKA"/>
    <property type="match status" value="1"/>
</dbReference>
<keyword evidence="3" id="KW-0597">Phosphoprotein</keyword>
<evidence type="ECO:0000256" key="6">
    <source>
        <dbReference type="ARBA" id="ARBA00022777"/>
    </source>
</evidence>
<name>A0A1H0D868_9BACT</name>
<keyword evidence="7" id="KW-0067">ATP-binding</keyword>
<dbReference type="Pfam" id="PF02518">
    <property type="entry name" value="HATPase_c"/>
    <property type="match status" value="1"/>
</dbReference>
<dbReference type="PROSITE" id="PS50109">
    <property type="entry name" value="HIS_KIN"/>
    <property type="match status" value="1"/>
</dbReference>
<evidence type="ECO:0000256" key="2">
    <source>
        <dbReference type="ARBA" id="ARBA00012438"/>
    </source>
</evidence>
<keyword evidence="9" id="KW-0472">Membrane</keyword>
<evidence type="ECO:0000259" key="10">
    <source>
        <dbReference type="PROSITE" id="PS50109"/>
    </source>
</evidence>
<evidence type="ECO:0000256" key="7">
    <source>
        <dbReference type="ARBA" id="ARBA00022840"/>
    </source>
</evidence>
<dbReference type="InterPro" id="IPR003594">
    <property type="entry name" value="HATPase_dom"/>
</dbReference>
<dbReference type="SUPFAM" id="SSF47384">
    <property type="entry name" value="Homodimeric domain of signal transducing histidine kinase"/>
    <property type="match status" value="1"/>
</dbReference>
<keyword evidence="9" id="KW-1133">Transmembrane helix</keyword>
<feature type="domain" description="Histidine kinase" evidence="10">
    <location>
        <begin position="214"/>
        <end position="416"/>
    </location>
</feature>
<dbReference type="Proteomes" id="UP000199602">
    <property type="component" value="Unassembled WGS sequence"/>
</dbReference>
<evidence type="ECO:0000313" key="12">
    <source>
        <dbReference type="Proteomes" id="UP000199602"/>
    </source>
</evidence>
<dbReference type="PANTHER" id="PTHR43065">
    <property type="entry name" value="SENSOR HISTIDINE KINASE"/>
    <property type="match status" value="1"/>
</dbReference>
<dbReference type="EC" id="2.7.13.3" evidence="2"/>
<evidence type="ECO:0000256" key="5">
    <source>
        <dbReference type="ARBA" id="ARBA00022741"/>
    </source>
</evidence>
<protein>
    <recommendedName>
        <fullName evidence="2">histidine kinase</fullName>
        <ecNumber evidence="2">2.7.13.3</ecNumber>
    </recommendedName>
</protein>
<evidence type="ECO:0000256" key="9">
    <source>
        <dbReference type="SAM" id="Phobius"/>
    </source>
</evidence>
<dbReference type="GO" id="GO:0000155">
    <property type="term" value="F:phosphorelay sensor kinase activity"/>
    <property type="evidence" value="ECO:0007669"/>
    <property type="project" value="InterPro"/>
</dbReference>
<keyword evidence="5" id="KW-0547">Nucleotide-binding</keyword>
<evidence type="ECO:0000256" key="1">
    <source>
        <dbReference type="ARBA" id="ARBA00000085"/>
    </source>
</evidence>
<dbReference type="InterPro" id="IPR036890">
    <property type="entry name" value="HATPase_C_sf"/>
</dbReference>
<dbReference type="InterPro" id="IPR036097">
    <property type="entry name" value="HisK_dim/P_sf"/>
</dbReference>
<dbReference type="GO" id="GO:0005524">
    <property type="term" value="F:ATP binding"/>
    <property type="evidence" value="ECO:0007669"/>
    <property type="project" value="UniProtKB-KW"/>
</dbReference>
<gene>
    <name evidence="11" type="ORF">SAMN04488516_10465</name>
</gene>
<proteinExistence type="predicted"/>
<dbReference type="AlphaFoldDB" id="A0A1H0D868"/>
<dbReference type="InterPro" id="IPR004358">
    <property type="entry name" value="Sig_transdc_His_kin-like_C"/>
</dbReference>
<dbReference type="STRING" id="206665.SAMN04488516_10465"/>
<keyword evidence="6 11" id="KW-0418">Kinase</keyword>
<keyword evidence="12" id="KW-1185">Reference proteome</keyword>
<accession>A0A1H0D868</accession>